<dbReference type="PANTHER" id="PTHR45138">
    <property type="entry name" value="REGULATORY COMPONENTS OF SENSORY TRANSDUCTION SYSTEM"/>
    <property type="match status" value="1"/>
</dbReference>
<proteinExistence type="predicted"/>
<keyword evidence="3" id="KW-1003">Cell membrane</keyword>
<evidence type="ECO:0000256" key="3">
    <source>
        <dbReference type="ARBA" id="ARBA00022475"/>
    </source>
</evidence>
<dbReference type="InterPro" id="IPR043128">
    <property type="entry name" value="Rev_trsase/Diguanyl_cyclase"/>
</dbReference>
<name>A0ABX0VA77_9HYPH</name>
<feature type="domain" description="GGDEF" evidence="9">
    <location>
        <begin position="423"/>
        <end position="556"/>
    </location>
</feature>
<dbReference type="InterPro" id="IPR033479">
    <property type="entry name" value="dCache_1"/>
</dbReference>
<protein>
    <recommendedName>
        <fullName evidence="2">diguanylate cyclase</fullName>
        <ecNumber evidence="2">2.7.7.65</ecNumber>
    </recommendedName>
</protein>
<organism evidence="10 11">
    <name type="scientific">Microvirga terricola</name>
    <dbReference type="NCBI Taxonomy" id="2719797"/>
    <lineage>
        <taxon>Bacteria</taxon>
        <taxon>Pseudomonadati</taxon>
        <taxon>Pseudomonadota</taxon>
        <taxon>Alphaproteobacteria</taxon>
        <taxon>Hyphomicrobiales</taxon>
        <taxon>Methylobacteriaceae</taxon>
        <taxon>Microvirga</taxon>
    </lineage>
</organism>
<keyword evidence="11" id="KW-1185">Reference proteome</keyword>
<dbReference type="RefSeq" id="WP_167672321.1">
    <property type="nucleotide sequence ID" value="NZ_JAATJS010000002.1"/>
</dbReference>
<reference evidence="10 11" key="1">
    <citation type="submission" date="2020-03" db="EMBL/GenBank/DDBJ databases">
        <title>The genome sequence of Microvirga sp. c23x22.</title>
        <authorList>
            <person name="Zhang X."/>
        </authorList>
    </citation>
    <scope>NUCLEOTIDE SEQUENCE [LARGE SCALE GENOMIC DNA]</scope>
    <source>
        <strain evidence="11">c23x22</strain>
    </source>
</reference>
<dbReference type="InterPro" id="IPR000160">
    <property type="entry name" value="GGDEF_dom"/>
</dbReference>
<dbReference type="SMART" id="SM00267">
    <property type="entry name" value="GGDEF"/>
    <property type="match status" value="1"/>
</dbReference>
<sequence length="565" mass="61952">MAIMRNLSLRRQITILVGLLCIALVSAAAIGASYVVQQRTREIVMHDAAETAASMAALLDRNMYERFREVQNLAEMTPLREVWTGDSATTRRLLEQFQNSLPDYAWLGFATPDGTVRAATRGMLEGQSVQERPWFREGLKAPMVGDVHEAKLLASLVPSSANGEPLRLIDIAMPVHDSKGELIGVLGAHLSWNWAREQRRVLFALPEKKRGKSVWILSSDGTVTLGRAALGEKPFSPEEIENMRREQNGAFEDVTENEAVLTGFALTSGYRDYPGLGWIVISRQPDKIAFAAAHGIVMTILTIDGIVACFGLIFALIIARGVADPLRRIIEAADSIGRDPNVTSLPRTGGSAEIVRLSAVLRSLLRRAGTAEQRIAEASSQHEKDITALVKLAETDALSGLLNRRGFDSIGNEAFKDYRSRDESFAILMIDLDFFKSVNDTFGHGAGDDVIRTVGHAMKRALRSTDRLARFGGEEFIVLVREAGRDEVPVIAQKLRRAIESTSTLHQDKWLSVTASVGGAIVRESDRDVQDVIERADTALYQAKAAGRNRAVIDELQLQLATSAA</sequence>
<gene>
    <name evidence="10" type="ORF">HB375_07400</name>
</gene>
<evidence type="ECO:0000313" key="10">
    <source>
        <dbReference type="EMBL" id="NIX76443.1"/>
    </source>
</evidence>
<evidence type="ECO:0000256" key="5">
    <source>
        <dbReference type="ARBA" id="ARBA00022989"/>
    </source>
</evidence>
<dbReference type="Gene3D" id="3.30.70.270">
    <property type="match status" value="1"/>
</dbReference>
<evidence type="ECO:0000256" key="6">
    <source>
        <dbReference type="ARBA" id="ARBA00023136"/>
    </source>
</evidence>
<evidence type="ECO:0000256" key="8">
    <source>
        <dbReference type="SAM" id="Phobius"/>
    </source>
</evidence>
<dbReference type="EC" id="2.7.7.65" evidence="2"/>
<evidence type="ECO:0000259" key="9">
    <source>
        <dbReference type="PROSITE" id="PS50887"/>
    </source>
</evidence>
<dbReference type="NCBIfam" id="TIGR00254">
    <property type="entry name" value="GGDEF"/>
    <property type="match status" value="1"/>
</dbReference>
<accession>A0ABX0VA77</accession>
<keyword evidence="6 8" id="KW-0472">Membrane</keyword>
<comment type="subcellular location">
    <subcellularLocation>
        <location evidence="1">Cell membrane</location>
        <topology evidence="1">Multi-pass membrane protein</topology>
    </subcellularLocation>
</comment>
<keyword evidence="4 8" id="KW-0812">Transmembrane</keyword>
<evidence type="ECO:0000256" key="1">
    <source>
        <dbReference type="ARBA" id="ARBA00004651"/>
    </source>
</evidence>
<evidence type="ECO:0000313" key="11">
    <source>
        <dbReference type="Proteomes" id="UP000707352"/>
    </source>
</evidence>
<dbReference type="SUPFAM" id="SSF55073">
    <property type="entry name" value="Nucleotide cyclase"/>
    <property type="match status" value="1"/>
</dbReference>
<dbReference type="Pfam" id="PF00990">
    <property type="entry name" value="GGDEF"/>
    <property type="match status" value="1"/>
</dbReference>
<dbReference type="CDD" id="cd12914">
    <property type="entry name" value="PDC1_DGC_like"/>
    <property type="match status" value="1"/>
</dbReference>
<evidence type="ECO:0000256" key="2">
    <source>
        <dbReference type="ARBA" id="ARBA00012528"/>
    </source>
</evidence>
<dbReference type="Gene3D" id="3.30.450.20">
    <property type="entry name" value="PAS domain"/>
    <property type="match status" value="1"/>
</dbReference>
<keyword evidence="5 8" id="KW-1133">Transmembrane helix</keyword>
<dbReference type="Pfam" id="PF02743">
    <property type="entry name" value="dCache_1"/>
    <property type="match status" value="1"/>
</dbReference>
<dbReference type="EMBL" id="JAATJS010000002">
    <property type="protein sequence ID" value="NIX76443.1"/>
    <property type="molecule type" value="Genomic_DNA"/>
</dbReference>
<dbReference type="InterPro" id="IPR050469">
    <property type="entry name" value="Diguanylate_Cyclase"/>
</dbReference>
<dbReference type="PANTHER" id="PTHR45138:SF9">
    <property type="entry name" value="DIGUANYLATE CYCLASE DGCM-RELATED"/>
    <property type="match status" value="1"/>
</dbReference>
<comment type="catalytic activity">
    <reaction evidence="7">
        <text>2 GTP = 3',3'-c-di-GMP + 2 diphosphate</text>
        <dbReference type="Rhea" id="RHEA:24898"/>
        <dbReference type="ChEBI" id="CHEBI:33019"/>
        <dbReference type="ChEBI" id="CHEBI:37565"/>
        <dbReference type="ChEBI" id="CHEBI:58805"/>
        <dbReference type="EC" id="2.7.7.65"/>
    </reaction>
</comment>
<dbReference type="InterPro" id="IPR029787">
    <property type="entry name" value="Nucleotide_cyclase"/>
</dbReference>
<dbReference type="PROSITE" id="PS50887">
    <property type="entry name" value="GGDEF"/>
    <property type="match status" value="1"/>
</dbReference>
<dbReference type="CDD" id="cd01949">
    <property type="entry name" value="GGDEF"/>
    <property type="match status" value="1"/>
</dbReference>
<evidence type="ECO:0000256" key="7">
    <source>
        <dbReference type="ARBA" id="ARBA00034247"/>
    </source>
</evidence>
<dbReference type="Proteomes" id="UP000707352">
    <property type="component" value="Unassembled WGS sequence"/>
</dbReference>
<evidence type="ECO:0000256" key="4">
    <source>
        <dbReference type="ARBA" id="ARBA00022692"/>
    </source>
</evidence>
<feature type="transmembrane region" description="Helical" evidence="8">
    <location>
        <begin position="291"/>
        <end position="319"/>
    </location>
</feature>
<dbReference type="Gene3D" id="6.10.340.10">
    <property type="match status" value="1"/>
</dbReference>
<comment type="caution">
    <text evidence="10">The sequence shown here is derived from an EMBL/GenBank/DDBJ whole genome shotgun (WGS) entry which is preliminary data.</text>
</comment>